<evidence type="ECO:0000313" key="7">
    <source>
        <dbReference type="Proteomes" id="UP000747542"/>
    </source>
</evidence>
<evidence type="ECO:0000256" key="2">
    <source>
        <dbReference type="ARBA" id="ARBA00008479"/>
    </source>
</evidence>
<comment type="similarity">
    <text evidence="2">Belongs to the NOP16 family.</text>
</comment>
<evidence type="ECO:0000256" key="1">
    <source>
        <dbReference type="ARBA" id="ARBA00004604"/>
    </source>
</evidence>
<comment type="subcellular location">
    <subcellularLocation>
        <location evidence="1">Nucleus</location>
        <location evidence="1">Nucleolus</location>
    </subcellularLocation>
</comment>
<dbReference type="OrthoDB" id="285729at2759"/>
<accession>A0A8J5N7P3</accession>
<dbReference type="GO" id="GO:0005730">
    <property type="term" value="C:nucleolus"/>
    <property type="evidence" value="ECO:0007669"/>
    <property type="project" value="UniProtKB-SubCell"/>
</dbReference>
<feature type="region of interest" description="Disordered" evidence="5">
    <location>
        <begin position="67"/>
        <end position="94"/>
    </location>
</feature>
<dbReference type="Proteomes" id="UP000747542">
    <property type="component" value="Unassembled WGS sequence"/>
</dbReference>
<dbReference type="GO" id="GO:0042273">
    <property type="term" value="P:ribosomal large subunit biogenesis"/>
    <property type="evidence" value="ECO:0007669"/>
    <property type="project" value="TreeGrafter"/>
</dbReference>
<dbReference type="EMBL" id="JAHLQT010007918">
    <property type="protein sequence ID" value="KAG7174113.1"/>
    <property type="molecule type" value="Genomic_DNA"/>
</dbReference>
<evidence type="ECO:0000256" key="4">
    <source>
        <dbReference type="ARBA" id="ARBA00023242"/>
    </source>
</evidence>
<reference evidence="6" key="1">
    <citation type="journal article" date="2021" name="Sci. Adv.">
        <title>The American lobster genome reveals insights on longevity, neural, and immune adaptations.</title>
        <authorList>
            <person name="Polinski J.M."/>
            <person name="Zimin A.V."/>
            <person name="Clark K.F."/>
            <person name="Kohn A.B."/>
            <person name="Sadowski N."/>
            <person name="Timp W."/>
            <person name="Ptitsyn A."/>
            <person name="Khanna P."/>
            <person name="Romanova D.Y."/>
            <person name="Williams P."/>
            <person name="Greenwood S.J."/>
            <person name="Moroz L.L."/>
            <person name="Walt D.R."/>
            <person name="Bodnar A.G."/>
        </authorList>
    </citation>
    <scope>NUCLEOTIDE SEQUENCE</scope>
    <source>
        <strain evidence="6">GMGI-L3</strain>
    </source>
</reference>
<evidence type="ECO:0000313" key="6">
    <source>
        <dbReference type="EMBL" id="KAG7174113.1"/>
    </source>
</evidence>
<proteinExistence type="inferred from homology"/>
<protein>
    <recommendedName>
        <fullName evidence="3">Nucleolar protein 16</fullName>
    </recommendedName>
</protein>
<dbReference type="InterPro" id="IPR019002">
    <property type="entry name" value="Ribosome_biogenesis_Nop16"/>
</dbReference>
<evidence type="ECO:0000256" key="5">
    <source>
        <dbReference type="SAM" id="MobiDB-lite"/>
    </source>
</evidence>
<dbReference type="Pfam" id="PF09420">
    <property type="entry name" value="Nop16"/>
    <property type="match status" value="1"/>
</dbReference>
<name>A0A8J5N7P3_HOMAM</name>
<keyword evidence="7" id="KW-1185">Reference proteome</keyword>
<dbReference type="PANTHER" id="PTHR13243:SF1">
    <property type="entry name" value="NUCLEOLAR PROTEIN 16"/>
    <property type="match status" value="1"/>
</dbReference>
<dbReference type="AlphaFoldDB" id="A0A8J5N7P3"/>
<organism evidence="6 7">
    <name type="scientific">Homarus americanus</name>
    <name type="common">American lobster</name>
    <dbReference type="NCBI Taxonomy" id="6706"/>
    <lineage>
        <taxon>Eukaryota</taxon>
        <taxon>Metazoa</taxon>
        <taxon>Ecdysozoa</taxon>
        <taxon>Arthropoda</taxon>
        <taxon>Crustacea</taxon>
        <taxon>Multicrustacea</taxon>
        <taxon>Malacostraca</taxon>
        <taxon>Eumalacostraca</taxon>
        <taxon>Eucarida</taxon>
        <taxon>Decapoda</taxon>
        <taxon>Pleocyemata</taxon>
        <taxon>Astacidea</taxon>
        <taxon>Nephropoidea</taxon>
        <taxon>Nephropidae</taxon>
        <taxon>Homarus</taxon>
    </lineage>
</organism>
<gene>
    <name evidence="6" type="primary">NOP16-L</name>
    <name evidence="6" type="ORF">Hamer_G020501</name>
</gene>
<feature type="compositionally biased region" description="Basic residues" evidence="5">
    <location>
        <begin position="1"/>
        <end position="15"/>
    </location>
</feature>
<dbReference type="PANTHER" id="PTHR13243">
    <property type="entry name" value="HSPC111 PROTEIN-RELATED"/>
    <property type="match status" value="1"/>
</dbReference>
<keyword evidence="4" id="KW-0539">Nucleus</keyword>
<sequence length="190" mass="22711">MGVRTRRNNRKKYRYRANSNRKEKKMDRKINPHIECVQVRKAWDKKKPAPANLADMGLVYHLERDVPVESKTQNEETSEMPPRKRIKRGKEEKPTEVVKQLEEAINEEYRRKESAGIRLTNAQVEYATAMLDKYGDNYKAMARDRKNYFQDTWKQIRAKINLFTQNPKYYAPYLKQKGLFKPELLKSQEK</sequence>
<feature type="region of interest" description="Disordered" evidence="5">
    <location>
        <begin position="1"/>
        <end position="25"/>
    </location>
</feature>
<evidence type="ECO:0000256" key="3">
    <source>
        <dbReference type="ARBA" id="ARBA00015522"/>
    </source>
</evidence>
<comment type="caution">
    <text evidence="6">The sequence shown here is derived from an EMBL/GenBank/DDBJ whole genome shotgun (WGS) entry which is preliminary data.</text>
</comment>